<dbReference type="RefSeq" id="WP_200605806.1">
    <property type="nucleotide sequence ID" value="NZ_JAEHHL010000001.1"/>
</dbReference>
<dbReference type="Pfam" id="PF01593">
    <property type="entry name" value="Amino_oxidase"/>
    <property type="match status" value="1"/>
</dbReference>
<dbReference type="PRINTS" id="PR00420">
    <property type="entry name" value="RNGMNOXGNASE"/>
</dbReference>
<feature type="domain" description="Amine oxidase" evidence="1">
    <location>
        <begin position="13"/>
        <end position="416"/>
    </location>
</feature>
<sequence>MSEAVVHVVGAGLAGLSTALRLRAAGRRVALWEAAGHAGGRCRSFFDMRLGRQIDNGNHLVLTGNQSVRDYLRLAGAPDALAPAPEASFPFADLDSGAHYTVRINRGRLPWWIALPSRRVPGTRVADYLGGLALLRAGSGATVAEAIRDRGPLWRGFWEPLTLAAINTTPERASAQLLARVVVETFGKGGEASRPMFAPHGLGPALVEPALARLAAQGVAPTFGRTLRAISRDGRRATTLVFADGEVALAPSDRVVLALPPSRLRPILPDLDLPGDSCAILNAHFVVDDPALAGMAPLTGVLGAVTQWIFVRGDVISLTVSAADALGLIEADRDELTARLWRETRAALGLRTQDHNAARIIVEKRATFDQSPQAVAKRAKAQTDMENLFLAGDATDTGLPATIEGAIRSGEIAARLAAQGVLA</sequence>
<dbReference type="AlphaFoldDB" id="A0A8J7SC90"/>
<dbReference type="InterPro" id="IPR017830">
    <property type="entry name" value="SQase_HpnE"/>
</dbReference>
<dbReference type="SUPFAM" id="SSF51905">
    <property type="entry name" value="FAD/NAD(P)-binding domain"/>
    <property type="match status" value="1"/>
</dbReference>
<dbReference type="NCBIfam" id="TIGR03467">
    <property type="entry name" value="HpnE"/>
    <property type="match status" value="1"/>
</dbReference>
<dbReference type="InterPro" id="IPR050464">
    <property type="entry name" value="Zeta_carotene_desat/Oxidored"/>
</dbReference>
<dbReference type="InterPro" id="IPR002937">
    <property type="entry name" value="Amino_oxidase"/>
</dbReference>
<reference evidence="2" key="1">
    <citation type="submission" date="2020-12" db="EMBL/GenBank/DDBJ databases">
        <title>Bacterial taxonomy.</title>
        <authorList>
            <person name="Pan X."/>
        </authorList>
    </citation>
    <scope>NUCLEOTIDE SEQUENCE</scope>
    <source>
        <strain evidence="2">M0105</strain>
    </source>
</reference>
<dbReference type="Proteomes" id="UP000655420">
    <property type="component" value="Unassembled WGS sequence"/>
</dbReference>
<evidence type="ECO:0000313" key="3">
    <source>
        <dbReference type="Proteomes" id="UP000655420"/>
    </source>
</evidence>
<evidence type="ECO:0000259" key="1">
    <source>
        <dbReference type="Pfam" id="PF01593"/>
    </source>
</evidence>
<dbReference type="PANTHER" id="PTHR42923:SF47">
    <property type="entry name" value="BLR3003 PROTEIN"/>
    <property type="match status" value="1"/>
</dbReference>
<dbReference type="EMBL" id="JAEHHL010000001">
    <property type="protein sequence ID" value="MBK0397737.1"/>
    <property type="molecule type" value="Genomic_DNA"/>
</dbReference>
<gene>
    <name evidence="2" type="ORF">H0I76_00905</name>
</gene>
<dbReference type="InterPro" id="IPR036188">
    <property type="entry name" value="FAD/NAD-bd_sf"/>
</dbReference>
<proteinExistence type="predicted"/>
<dbReference type="Gene3D" id="3.50.50.60">
    <property type="entry name" value="FAD/NAD(P)-binding domain"/>
    <property type="match status" value="2"/>
</dbReference>
<protein>
    <submittedName>
        <fullName evidence="2">FAD-dependent oxidoreductase</fullName>
    </submittedName>
</protein>
<keyword evidence="3" id="KW-1185">Reference proteome</keyword>
<accession>A0A8J7SC90</accession>
<comment type="caution">
    <text evidence="2">The sequence shown here is derived from an EMBL/GenBank/DDBJ whole genome shotgun (WGS) entry which is preliminary data.</text>
</comment>
<dbReference type="GO" id="GO:0016491">
    <property type="term" value="F:oxidoreductase activity"/>
    <property type="evidence" value="ECO:0007669"/>
    <property type="project" value="InterPro"/>
</dbReference>
<evidence type="ECO:0000313" key="2">
    <source>
        <dbReference type="EMBL" id="MBK0397737.1"/>
    </source>
</evidence>
<organism evidence="2 3">
    <name type="scientific">Thermohalobaculum xanthum</name>
    <dbReference type="NCBI Taxonomy" id="2753746"/>
    <lineage>
        <taxon>Bacteria</taxon>
        <taxon>Pseudomonadati</taxon>
        <taxon>Pseudomonadota</taxon>
        <taxon>Alphaproteobacteria</taxon>
        <taxon>Rhodobacterales</taxon>
        <taxon>Paracoccaceae</taxon>
        <taxon>Thermohalobaculum</taxon>
    </lineage>
</organism>
<dbReference type="PANTHER" id="PTHR42923">
    <property type="entry name" value="PROTOPORPHYRINOGEN OXIDASE"/>
    <property type="match status" value="1"/>
</dbReference>
<name>A0A8J7SC90_9RHOB</name>